<gene>
    <name evidence="6" type="ORF">SG34_031340</name>
</gene>
<feature type="domain" description="Carrier" evidence="5">
    <location>
        <begin position="2472"/>
        <end position="2549"/>
    </location>
</feature>
<keyword evidence="7" id="KW-1185">Reference proteome</keyword>
<dbReference type="GO" id="GO:0005829">
    <property type="term" value="C:cytosol"/>
    <property type="evidence" value="ECO:0007669"/>
    <property type="project" value="TreeGrafter"/>
</dbReference>
<evidence type="ECO:0000313" key="7">
    <source>
        <dbReference type="Proteomes" id="UP000032352"/>
    </source>
</evidence>
<dbReference type="FunFam" id="3.30.559.10:FF:000012">
    <property type="entry name" value="Non-ribosomal peptide synthetase"/>
    <property type="match status" value="1"/>
</dbReference>
<dbReference type="InterPro" id="IPR041464">
    <property type="entry name" value="TubC_N"/>
</dbReference>
<dbReference type="PROSITE" id="PS50075">
    <property type="entry name" value="CARRIER"/>
    <property type="match status" value="2"/>
</dbReference>
<dbReference type="InterPro" id="IPR000873">
    <property type="entry name" value="AMP-dep_synth/lig_dom"/>
</dbReference>
<dbReference type="Gene3D" id="1.10.10.1830">
    <property type="entry name" value="Non-ribosomal peptide synthase, adenylation domain"/>
    <property type="match status" value="1"/>
</dbReference>
<dbReference type="InterPro" id="IPR042099">
    <property type="entry name" value="ANL_N_sf"/>
</dbReference>
<dbReference type="InterPro" id="IPR044894">
    <property type="entry name" value="TubC_N_sf"/>
</dbReference>
<dbReference type="KEGG" id="tvd:SG34_031340"/>
<evidence type="ECO:0000256" key="4">
    <source>
        <dbReference type="SAM" id="MobiDB-lite"/>
    </source>
</evidence>
<proteinExistence type="predicted"/>
<dbReference type="Gene3D" id="1.10.1200.10">
    <property type="entry name" value="ACP-like"/>
    <property type="match status" value="2"/>
</dbReference>
<evidence type="ECO:0000259" key="5">
    <source>
        <dbReference type="PROSITE" id="PS50075"/>
    </source>
</evidence>
<dbReference type="NCBIfam" id="TIGR01733">
    <property type="entry name" value="AA-adenyl-dom"/>
    <property type="match status" value="1"/>
</dbReference>
<dbReference type="FunFam" id="3.40.50.980:FF:000001">
    <property type="entry name" value="Non-ribosomal peptide synthetase"/>
    <property type="match status" value="1"/>
</dbReference>
<sequence length="2590" mass="286067">MKISNLIKRAASQGVFLFVEAQQLKFKLSVDAFPEDLKAEILGCKQELIDFLAADARPVAATRRSRVTKRTEAGTQVPVSFAQQRLWLLDQLQGGSAEYNMPAALRISGEFNVEAAEQAIRRIVARHQSLRTVFSSEGEHTLQIIRDDLDFTLERHDLTGYDEKQQQLEARALMLNSSQAPFDLSRDLMVRAAYLHLSTPARPDQDILLFNMHHIASDGWSMGVLLREFTAQYQAITEGKPDPLPPLAIQYADYAAWQRQWFAGQEQQRQLDYWLGQLADLPASHGLRLDHPRAETSLHLGGLVTGLLDEGLTRQLQTMAQRHQLTLFMLIHAALALVLSRHSNSRDIVLGTPVANRMQVELEPLIGFFVNTLVLRADTGYEDLGEFLAHIRTVNLDAQSHQDVPFEHLLEHCPVSRGTGHAPLFQIMLRMNTFEQEELVLPGVSFTPLTGEVPSAKYDLDIVAKVVDGQIELNWIYDSGLFDHQHIETLNEDLQRLLAAFVQAPGAKLKDLAMMSEQAQDHLIRRLNDTALELPADCLIHELFERQAAKTPNNIALVFEENALTYRQLDHQANRFAHYLRSACAITPDTLVGICVERSLDMVVAMLGILKAGAAYVPMDLSYPLERLNYMLDDAGIRVLVTQQAALEILPVKDELLCICVDGERPWSQYPKENIDKRVTGSRAGHLAYAIYTSGSTGKPKGVLVEHRNVVNFFAGLDAGIGSTGEQETWLAVTSISFDISVLELFWTLSKGAKVVLQPERPVSTGATKAMDLSLFYFAAEEASASNKYELLLEGAKFADRHQLSGVWVPERHFASFGDQFPNPSVAAAAVAAITRHVSIRSGSVVIPLHDPIRVAEEWSMVDNLSNGRVELSIASGWHPNDFVFAPDNYPNRQKTMWENTALIQQLWQGQGLKRRNGIDKEIEVFLHPRPVQDRLPIWVTAAGSEDTFRSAGAAGANLLTHMLGQNRQELQQKIAVYRQALVDAGYDKDHGKVALMLHTFVGEDADEVKTIVQGPFKNYLRHSVNLLKPLAEEAKLDIEEHIDAVIDMAFERYYHTSSLFGSPASCMKRVEAFQAIGVDEIACLVDFGVDNSVTLANLQYLHQLQQALRRSASHQRLLAKRLEKTRSPQELIAQHGVSHLQSTPSFLRGLLCEPSGAGALSGLEKLLVGGEALTPELAGNLLSQAPKQIFNMYGPTETTIWSAIGKVTDTQVTIGKPIANTQFYVADEQGQLLPFGVTGELYIGGAGVSRGYYRRGELTSARFIDDVFGPVQGQHLYKTGDLVRYRQDGELEYVGRIDDQVKIRGFRIELGEIEYQLCRCSGVDSALVTAAEAGEAGKQLLAYIKLARRDHGGGEHQEIAAIKQALHEALPYYMVPGLMVIIDEWPLTPNGKIDKKALPAPKQQKAGGEYLAPQTGSELELAGIWAELLHLDAGDISAGDNFIALGGDSLMAVRLIARVNSLGSARLTAQQVFASPVLADMAKILEQEEKQQPDALPAIIPEADPGITGLSIAQERFWFLSQLQQNTVDYNMAIALKLTGKLDSAAVEQAIAWIIGRHETLRTAFVRTGQGLGQQILTGIDYTLPRETPHGREVEDIYHEFLAQPFDLSRAPLLRTKLLQLAEQEHILMFSMHHIISDGWSLNLLIKEFSYAYKQFSRQQEPEYASLPVQYRDFARWQRNLADSELVSAQVDYWQQKLKAAPPVLNLTMAKPRKPQPDPAAGFVRVEISAGVRDKLKTLANDQQGTTFMVLLTAFKLLLAKHAASKDIIVGTPVANRPAPELEPLIGYFLNSLTLRTELDLSGSFTHLLGQVKQTCIEAFDHQLVSFEQLLTELDVERSIAYTPLFQIMFIMQNTPDYSLDLPGVGSEMLAYERQSTGFDMTCNFSESPAGISGVFEYRKDLFDEKDMQYFARQFSTIIECIAGDHDIDVQEIDEHLHRQTLSAPWYRDNVVAYDPGLSLGQRLEQQVRLTPQSIAIDDGLHQYTYRRFSALIHRLACGLSAGGVVSGDVVGICLPRSANALVSIFAVLKLGGIFMPLDINAPLARQLTIIADAKPKRVIVPTGHALAGQGEKVSALEIDELMAAYPGGELSGIEAGGEHPAYLYYTSGSSGVPKGVLGSHRAVINNALGIWQQFPVREGEVCAHKTNIAFIASVQEIFSCLLKGACLTIMRDETLLSPAAFLEHLSHKRVTRIFIAPSYLSQLLDLQPALSAVLPSLKLVLTGGEDVALTLVEKFKLCLPGVTLINAYGSTEVVGDACAAVLAGPDSEGDRHLVTIGRNVANMQARVLDENQRLCPVGVKGELYISGDSLALGYYNDPALSADKFIRRAVDGTDERLYKSGDLGRYLANGEIAYLGRADNQVKIRGSRVELLEVESALACYPGVERCICTLKEGAGGAAEIAAYIYAPAAERIAPKVHAFARNNMPRYMVPASLEQIAEVPVTANGKVDRGRLKAVVVTDNIEDMMLANSETEEKIAGIWLEVLDKEALELSSLSTQMNFFEAGGNSLMLAAIQLKIEESMGVKISVMDLFEQATIAALAEFIETRRPVLSPEEAERKRQSRGVRQARANRENQRLAGIRRGRVTEKS</sequence>
<dbReference type="InterPro" id="IPR011251">
    <property type="entry name" value="Luciferase-like_dom"/>
</dbReference>
<keyword evidence="2" id="KW-0596">Phosphopantetheine</keyword>
<dbReference type="Pfam" id="PF00501">
    <property type="entry name" value="AMP-binding"/>
    <property type="match status" value="3"/>
</dbReference>
<dbReference type="Pfam" id="PF00550">
    <property type="entry name" value="PP-binding"/>
    <property type="match status" value="2"/>
</dbReference>
<dbReference type="InterPro" id="IPR036661">
    <property type="entry name" value="Luciferase-like_sf"/>
</dbReference>
<dbReference type="NCBIfam" id="TIGR04020">
    <property type="entry name" value="seco_metab_LLM"/>
    <property type="match status" value="1"/>
</dbReference>
<dbReference type="Pfam" id="PF18563">
    <property type="entry name" value="TubC_N"/>
    <property type="match status" value="1"/>
</dbReference>
<dbReference type="Pfam" id="PF13193">
    <property type="entry name" value="AMP-binding_C"/>
    <property type="match status" value="1"/>
</dbReference>
<evidence type="ECO:0000256" key="2">
    <source>
        <dbReference type="ARBA" id="ARBA00022450"/>
    </source>
</evidence>
<dbReference type="SUPFAM" id="SSF56801">
    <property type="entry name" value="Acetyl-CoA synthetase-like"/>
    <property type="match status" value="3"/>
</dbReference>
<keyword evidence="3" id="KW-0597">Phosphoprotein</keyword>
<feature type="domain" description="Carrier" evidence="5">
    <location>
        <begin position="1413"/>
        <end position="1490"/>
    </location>
</feature>
<dbReference type="InterPro" id="IPR006162">
    <property type="entry name" value="Ppantetheine_attach_site"/>
</dbReference>
<dbReference type="CDD" id="cd19531">
    <property type="entry name" value="LCL_NRPS-like"/>
    <property type="match status" value="2"/>
</dbReference>
<dbReference type="InterPro" id="IPR001242">
    <property type="entry name" value="Condensation_dom"/>
</dbReference>
<protein>
    <submittedName>
        <fullName evidence="6">Non-ribosomal peptide synthetase</fullName>
    </submittedName>
</protein>
<dbReference type="Gene3D" id="3.40.50.12780">
    <property type="entry name" value="N-terminal domain of ligase-like"/>
    <property type="match status" value="3"/>
</dbReference>
<dbReference type="SUPFAM" id="SSF47336">
    <property type="entry name" value="ACP-like"/>
    <property type="match status" value="2"/>
</dbReference>
<dbReference type="PANTHER" id="PTHR45527:SF1">
    <property type="entry name" value="FATTY ACID SYNTHASE"/>
    <property type="match status" value="1"/>
</dbReference>
<evidence type="ECO:0000256" key="3">
    <source>
        <dbReference type="ARBA" id="ARBA00022553"/>
    </source>
</evidence>
<dbReference type="InterPro" id="IPR023213">
    <property type="entry name" value="CAT-like_dom_sf"/>
</dbReference>
<dbReference type="Pfam" id="PF00296">
    <property type="entry name" value="Bac_luciferase"/>
    <property type="match status" value="1"/>
</dbReference>
<dbReference type="Gene3D" id="3.20.20.30">
    <property type="entry name" value="Luciferase-like domain"/>
    <property type="match status" value="1"/>
</dbReference>
<dbReference type="EMBL" id="CP059734">
    <property type="protein sequence ID" value="WDE09260.1"/>
    <property type="molecule type" value="Genomic_DNA"/>
</dbReference>
<dbReference type="InterPro" id="IPR010071">
    <property type="entry name" value="AA_adenyl_dom"/>
</dbReference>
<dbReference type="PROSITE" id="PS00012">
    <property type="entry name" value="PHOSPHOPANTETHEINE"/>
    <property type="match status" value="1"/>
</dbReference>
<accession>A0AAE9ZC02</accession>
<dbReference type="SUPFAM" id="SSF52777">
    <property type="entry name" value="CoA-dependent acyltransferases"/>
    <property type="match status" value="4"/>
</dbReference>
<dbReference type="Proteomes" id="UP000032352">
    <property type="component" value="Chromosome pTvir"/>
</dbReference>
<dbReference type="InterPro" id="IPR020845">
    <property type="entry name" value="AMP-binding_CS"/>
</dbReference>
<dbReference type="PANTHER" id="PTHR45527">
    <property type="entry name" value="NONRIBOSOMAL PEPTIDE SYNTHETASE"/>
    <property type="match status" value="1"/>
</dbReference>
<dbReference type="Gene3D" id="3.30.300.30">
    <property type="match status" value="2"/>
</dbReference>
<dbReference type="InterPro" id="IPR036736">
    <property type="entry name" value="ACP-like_sf"/>
</dbReference>
<dbReference type="CDD" id="cd05930">
    <property type="entry name" value="A_NRPS"/>
    <property type="match status" value="1"/>
</dbReference>
<dbReference type="GO" id="GO:0031177">
    <property type="term" value="F:phosphopantetheine binding"/>
    <property type="evidence" value="ECO:0007669"/>
    <property type="project" value="InterPro"/>
</dbReference>
<dbReference type="Pfam" id="PF00668">
    <property type="entry name" value="Condensation"/>
    <property type="match status" value="2"/>
</dbReference>
<reference evidence="6 7" key="1">
    <citation type="journal article" date="2015" name="Genome Announc.">
        <title>Draft Genome Sequences of Marine Isolates of Thalassomonas viridans and Thalassomonas actiniarum.</title>
        <authorList>
            <person name="Olonade I."/>
            <person name="van Zyl L.J."/>
            <person name="Trindade M."/>
        </authorList>
    </citation>
    <scope>NUCLEOTIDE SEQUENCE [LARGE SCALE GENOMIC DNA]</scope>
    <source>
        <strain evidence="6 7">XOM25</strain>
    </source>
</reference>
<dbReference type="RefSeq" id="WP_053046498.1">
    <property type="nucleotide sequence ID" value="NZ_CP059734.1"/>
</dbReference>
<dbReference type="InterPro" id="IPR009081">
    <property type="entry name" value="PP-bd_ACP"/>
</dbReference>
<comment type="cofactor">
    <cofactor evidence="1">
        <name>pantetheine 4'-phosphate</name>
        <dbReference type="ChEBI" id="CHEBI:47942"/>
    </cofactor>
</comment>
<dbReference type="GO" id="GO:0016705">
    <property type="term" value="F:oxidoreductase activity, acting on paired donors, with incorporation or reduction of molecular oxygen"/>
    <property type="evidence" value="ECO:0007669"/>
    <property type="project" value="InterPro"/>
</dbReference>
<reference evidence="6 7" key="2">
    <citation type="journal article" date="2022" name="Mar. Drugs">
        <title>Bioassay-Guided Fractionation Leads to the Detection of Cholic Acid Generated by the Rare Thalassomonas sp.</title>
        <authorList>
            <person name="Pheiffer F."/>
            <person name="Schneider Y.K."/>
            <person name="Hansen E.H."/>
            <person name="Andersen J.H."/>
            <person name="Isaksson J."/>
            <person name="Busche T."/>
            <person name="R C."/>
            <person name="Kalinowski J."/>
            <person name="Zyl L.V."/>
            <person name="Trindade M."/>
        </authorList>
    </citation>
    <scope>NUCLEOTIDE SEQUENCE [LARGE SCALE GENOMIC DNA]</scope>
    <source>
        <strain evidence="6 7">XOM25</strain>
    </source>
</reference>
<dbReference type="InterPro" id="IPR045851">
    <property type="entry name" value="AMP-bd_C_sf"/>
</dbReference>
<dbReference type="Gene3D" id="3.30.559.10">
    <property type="entry name" value="Chloramphenicol acetyltransferase-like domain"/>
    <property type="match status" value="2"/>
</dbReference>
<dbReference type="SUPFAM" id="SSF51679">
    <property type="entry name" value="Bacterial luciferase-like"/>
    <property type="match status" value="1"/>
</dbReference>
<feature type="region of interest" description="Disordered" evidence="4">
    <location>
        <begin position="2553"/>
        <end position="2590"/>
    </location>
</feature>
<dbReference type="InterPro" id="IPR025110">
    <property type="entry name" value="AMP-bd_C"/>
</dbReference>
<dbReference type="FunFam" id="3.30.300.30:FF:000010">
    <property type="entry name" value="Enterobactin synthetase component F"/>
    <property type="match status" value="1"/>
</dbReference>
<dbReference type="SMART" id="SM01294">
    <property type="entry name" value="PKS_PP_betabranch"/>
    <property type="match status" value="1"/>
</dbReference>
<dbReference type="GO" id="GO:0043041">
    <property type="term" value="P:amino acid activation for nonribosomal peptide biosynthetic process"/>
    <property type="evidence" value="ECO:0007669"/>
    <property type="project" value="TreeGrafter"/>
</dbReference>
<dbReference type="InterPro" id="IPR024011">
    <property type="entry name" value="Biosynth_lucif-like_mOase_dom"/>
</dbReference>
<dbReference type="Gene3D" id="3.30.559.30">
    <property type="entry name" value="Nonribosomal peptide synthetase, condensation domain"/>
    <property type="match status" value="2"/>
</dbReference>
<evidence type="ECO:0000313" key="6">
    <source>
        <dbReference type="EMBL" id="WDE09260.1"/>
    </source>
</evidence>
<dbReference type="SMART" id="SM00823">
    <property type="entry name" value="PKS_PP"/>
    <property type="match status" value="2"/>
</dbReference>
<dbReference type="InterPro" id="IPR020806">
    <property type="entry name" value="PKS_PP-bd"/>
</dbReference>
<name>A0AAE9ZC02_9GAMM</name>
<dbReference type="GO" id="GO:0044550">
    <property type="term" value="P:secondary metabolite biosynthetic process"/>
    <property type="evidence" value="ECO:0007669"/>
    <property type="project" value="TreeGrafter"/>
</dbReference>
<organism evidence="6 7">
    <name type="scientific">Thalassomonas viridans</name>
    <dbReference type="NCBI Taxonomy" id="137584"/>
    <lineage>
        <taxon>Bacteria</taxon>
        <taxon>Pseudomonadati</taxon>
        <taxon>Pseudomonadota</taxon>
        <taxon>Gammaproteobacteria</taxon>
        <taxon>Alteromonadales</taxon>
        <taxon>Colwelliaceae</taxon>
        <taxon>Thalassomonas</taxon>
    </lineage>
</organism>
<evidence type="ECO:0000256" key="1">
    <source>
        <dbReference type="ARBA" id="ARBA00001957"/>
    </source>
</evidence>
<dbReference type="PROSITE" id="PS00455">
    <property type="entry name" value="AMP_BINDING"/>
    <property type="match status" value="1"/>
</dbReference>